<dbReference type="EMBL" id="JAUKVY010000009">
    <property type="protein sequence ID" value="MDO1533545.1"/>
    <property type="molecule type" value="Genomic_DNA"/>
</dbReference>
<dbReference type="InterPro" id="IPR025202">
    <property type="entry name" value="PLD-like_dom"/>
</dbReference>
<comment type="catalytic activity">
    <reaction evidence="1">
        <text>a 1,2-diacyl-sn-glycero-3-phosphocholine + H2O = a 1,2-diacyl-sn-glycero-3-phosphate + choline + H(+)</text>
        <dbReference type="Rhea" id="RHEA:14445"/>
        <dbReference type="ChEBI" id="CHEBI:15354"/>
        <dbReference type="ChEBI" id="CHEBI:15377"/>
        <dbReference type="ChEBI" id="CHEBI:15378"/>
        <dbReference type="ChEBI" id="CHEBI:57643"/>
        <dbReference type="ChEBI" id="CHEBI:58608"/>
        <dbReference type="EC" id="3.1.4.4"/>
    </reaction>
</comment>
<evidence type="ECO:0000256" key="6">
    <source>
        <dbReference type="ARBA" id="ARBA00023098"/>
    </source>
</evidence>
<name>A0ABT8S3P3_9BURK</name>
<keyword evidence="4" id="KW-0378">Hydrolase</keyword>
<evidence type="ECO:0000259" key="7">
    <source>
        <dbReference type="PROSITE" id="PS50035"/>
    </source>
</evidence>
<comment type="similarity">
    <text evidence="2">Belongs to the phospholipase D family.</text>
</comment>
<organism evidence="8 9">
    <name type="scientific">Variovorax ginsengisoli</name>
    <dbReference type="NCBI Taxonomy" id="363844"/>
    <lineage>
        <taxon>Bacteria</taxon>
        <taxon>Pseudomonadati</taxon>
        <taxon>Pseudomonadota</taxon>
        <taxon>Betaproteobacteria</taxon>
        <taxon>Burkholderiales</taxon>
        <taxon>Comamonadaceae</taxon>
        <taxon>Variovorax</taxon>
    </lineage>
</organism>
<evidence type="ECO:0000256" key="5">
    <source>
        <dbReference type="ARBA" id="ARBA00022963"/>
    </source>
</evidence>
<evidence type="ECO:0000256" key="1">
    <source>
        <dbReference type="ARBA" id="ARBA00000798"/>
    </source>
</evidence>
<keyword evidence="6" id="KW-0443">Lipid metabolism</keyword>
<dbReference type="PANTHER" id="PTHR43856:SF1">
    <property type="entry name" value="MITOCHONDRIAL CARDIOLIPIN HYDROLASE"/>
    <property type="match status" value="1"/>
</dbReference>
<dbReference type="EC" id="3.1.4.4" evidence="3"/>
<dbReference type="Pfam" id="PF13091">
    <property type="entry name" value="PLDc_2"/>
    <property type="match status" value="2"/>
</dbReference>
<reference evidence="8" key="1">
    <citation type="submission" date="2023-06" db="EMBL/GenBank/DDBJ databases">
        <authorList>
            <person name="Jiang Y."/>
            <person name="Liu Q."/>
        </authorList>
    </citation>
    <scope>NUCLEOTIDE SEQUENCE</scope>
    <source>
        <strain evidence="8">CGMCC 1.12090</strain>
    </source>
</reference>
<feature type="domain" description="PLD phosphodiesterase" evidence="7">
    <location>
        <begin position="240"/>
        <end position="267"/>
    </location>
</feature>
<evidence type="ECO:0000313" key="8">
    <source>
        <dbReference type="EMBL" id="MDO1533545.1"/>
    </source>
</evidence>
<evidence type="ECO:0000313" key="9">
    <source>
        <dbReference type="Proteomes" id="UP001169027"/>
    </source>
</evidence>
<dbReference type="Gene3D" id="3.30.870.10">
    <property type="entry name" value="Endonuclease Chain A"/>
    <property type="match status" value="2"/>
</dbReference>
<keyword evidence="5" id="KW-0442">Lipid degradation</keyword>
<dbReference type="RefSeq" id="WP_301810281.1">
    <property type="nucleotide sequence ID" value="NZ_JAUJZH010000009.1"/>
</dbReference>
<accession>A0ABT8S3P3</accession>
<dbReference type="InterPro" id="IPR051406">
    <property type="entry name" value="PLD_domain"/>
</dbReference>
<gene>
    <name evidence="8" type="ORF">Q2T77_14710</name>
</gene>
<dbReference type="Proteomes" id="UP001169027">
    <property type="component" value="Unassembled WGS sequence"/>
</dbReference>
<dbReference type="PROSITE" id="PS50035">
    <property type="entry name" value="PLD"/>
    <property type="match status" value="2"/>
</dbReference>
<dbReference type="SUPFAM" id="SSF56024">
    <property type="entry name" value="Phospholipase D/nuclease"/>
    <property type="match status" value="2"/>
</dbReference>
<dbReference type="InterPro" id="IPR001736">
    <property type="entry name" value="PLipase_D/transphosphatidylase"/>
</dbReference>
<proteinExistence type="inferred from homology"/>
<sequence length="348" mass="38735">MSHRLIVLPDDTAKPILDAINAAKSALNIRMFLFTDDTLIGAVIAAKQRGVKVRVMLNPARRSGETENEAARKALVDAGIEVRDSNPKFDLTHQKSMVIDNQLGFVESLNWEPKDLTETRDYAVLTTHDLETREMVDCFDADWAHEDFTPHPESRLIWCPDNGRQRVAAFIDGAQDSLWVQNERYQDMVIIERLVRAASRGVRVHILTKPPHSLKAEKLIEGVGGLRILQDVGAKVHTMKHLKLHAKMMLADGKRAIVGSINLAPGSFDGRRELAIETEHEGTVQRLAETAQRDWASSHKIDLSDAGLLHDLQKRQLDPSHLVLDGSGDAVEQAATTAKGHHKVKGKH</sequence>
<evidence type="ECO:0000256" key="4">
    <source>
        <dbReference type="ARBA" id="ARBA00022801"/>
    </source>
</evidence>
<feature type="domain" description="PLD phosphodiesterase" evidence="7">
    <location>
        <begin position="88"/>
        <end position="115"/>
    </location>
</feature>
<protein>
    <recommendedName>
        <fullName evidence="3">phospholipase D</fullName>
        <ecNumber evidence="3">3.1.4.4</ecNumber>
    </recommendedName>
</protein>
<evidence type="ECO:0000256" key="2">
    <source>
        <dbReference type="ARBA" id="ARBA00008664"/>
    </source>
</evidence>
<keyword evidence="9" id="KW-1185">Reference proteome</keyword>
<dbReference type="CDD" id="cd09128">
    <property type="entry name" value="PLDc_unchar1_2"/>
    <property type="match status" value="1"/>
</dbReference>
<dbReference type="SMART" id="SM00155">
    <property type="entry name" value="PLDc"/>
    <property type="match status" value="2"/>
</dbReference>
<comment type="caution">
    <text evidence="8">The sequence shown here is derived from an EMBL/GenBank/DDBJ whole genome shotgun (WGS) entry which is preliminary data.</text>
</comment>
<evidence type="ECO:0000256" key="3">
    <source>
        <dbReference type="ARBA" id="ARBA00012027"/>
    </source>
</evidence>
<dbReference type="PANTHER" id="PTHR43856">
    <property type="entry name" value="CARDIOLIPIN HYDROLASE"/>
    <property type="match status" value="1"/>
</dbReference>